<reference evidence="1 2" key="1">
    <citation type="submission" date="2016-11" db="EMBL/GenBank/DDBJ databases">
        <authorList>
            <person name="Jaros S."/>
            <person name="Januszkiewicz K."/>
            <person name="Wedrychowicz H."/>
        </authorList>
    </citation>
    <scope>NUCLEOTIDE SEQUENCE [LARGE SCALE GENOMIC DNA]</scope>
    <source>
        <strain evidence="1 2">DSM 24574</strain>
    </source>
</reference>
<sequence length="222" mass="25391">MRTNLRRHFFKATDSRYRRTFVALVFILSIFAFSCKPKIDSFVTKSAGIETKTITSDDSLEIYWKVRGKPMLLFHEVIDSSGLEPEKFIELTLLVKKGKKEPARRLIIVQVLPPESSNTIVFDEAIFTKDSIIFKGIKSPSRWGNFFLIKTVKSTMGRPWTVYHEGKKIELTRDSIPSSGLQGLNLAGPWEFRSLLTPEEKSDPGKAPVEVRIQAIIYHKNK</sequence>
<dbReference type="STRING" id="947013.SAMN04488109_0427"/>
<organism evidence="1 2">
    <name type="scientific">Chryseolinea serpens</name>
    <dbReference type="NCBI Taxonomy" id="947013"/>
    <lineage>
        <taxon>Bacteria</taxon>
        <taxon>Pseudomonadati</taxon>
        <taxon>Bacteroidota</taxon>
        <taxon>Cytophagia</taxon>
        <taxon>Cytophagales</taxon>
        <taxon>Fulvivirgaceae</taxon>
        <taxon>Chryseolinea</taxon>
    </lineage>
</organism>
<gene>
    <name evidence="1" type="ORF">SAMN04488109_0427</name>
</gene>
<proteinExistence type="predicted"/>
<dbReference type="EMBL" id="FQWQ01000001">
    <property type="protein sequence ID" value="SHG47310.1"/>
    <property type="molecule type" value="Genomic_DNA"/>
</dbReference>
<dbReference type="Proteomes" id="UP000184212">
    <property type="component" value="Unassembled WGS sequence"/>
</dbReference>
<evidence type="ECO:0008006" key="3">
    <source>
        <dbReference type="Google" id="ProtNLM"/>
    </source>
</evidence>
<dbReference type="PROSITE" id="PS51257">
    <property type="entry name" value="PROKAR_LIPOPROTEIN"/>
    <property type="match status" value="1"/>
</dbReference>
<name>A0A1M5K3X4_9BACT</name>
<evidence type="ECO:0000313" key="1">
    <source>
        <dbReference type="EMBL" id="SHG47310.1"/>
    </source>
</evidence>
<evidence type="ECO:0000313" key="2">
    <source>
        <dbReference type="Proteomes" id="UP000184212"/>
    </source>
</evidence>
<keyword evidence="2" id="KW-1185">Reference proteome</keyword>
<dbReference type="RefSeq" id="WP_143164733.1">
    <property type="nucleotide sequence ID" value="NZ_FQWQ01000001.1"/>
</dbReference>
<dbReference type="OrthoDB" id="1491418at2"/>
<protein>
    <recommendedName>
        <fullName evidence="3">Lipoprotein</fullName>
    </recommendedName>
</protein>
<dbReference type="AlphaFoldDB" id="A0A1M5K3X4"/>
<accession>A0A1M5K3X4</accession>